<keyword evidence="1" id="KW-0175">Coiled coil</keyword>
<dbReference type="AlphaFoldDB" id="A0A165FCS1"/>
<evidence type="ECO:0008006" key="5">
    <source>
        <dbReference type="Google" id="ProtNLM"/>
    </source>
</evidence>
<reference evidence="3 4" key="1">
    <citation type="journal article" date="2016" name="Fungal Biol.">
        <title>The genome of Xylona heveae provides a window into fungal endophytism.</title>
        <authorList>
            <person name="Gazis R."/>
            <person name="Kuo A."/>
            <person name="Riley R."/>
            <person name="LaButti K."/>
            <person name="Lipzen A."/>
            <person name="Lin J."/>
            <person name="Amirebrahimi M."/>
            <person name="Hesse C.N."/>
            <person name="Spatafora J.W."/>
            <person name="Henrissat B."/>
            <person name="Hainaut M."/>
            <person name="Grigoriev I.V."/>
            <person name="Hibbett D.S."/>
        </authorList>
    </citation>
    <scope>NUCLEOTIDE SEQUENCE [LARGE SCALE GENOMIC DNA]</scope>
    <source>
        <strain evidence="3 4">TC161</strain>
    </source>
</reference>
<organism evidence="3 4">
    <name type="scientific">Xylona heveae (strain CBS 132557 / TC161)</name>
    <dbReference type="NCBI Taxonomy" id="1328760"/>
    <lineage>
        <taxon>Eukaryota</taxon>
        <taxon>Fungi</taxon>
        <taxon>Dikarya</taxon>
        <taxon>Ascomycota</taxon>
        <taxon>Pezizomycotina</taxon>
        <taxon>Xylonomycetes</taxon>
        <taxon>Xylonales</taxon>
        <taxon>Xylonaceae</taxon>
        <taxon>Xylona</taxon>
    </lineage>
</organism>
<dbReference type="Proteomes" id="UP000076632">
    <property type="component" value="Unassembled WGS sequence"/>
</dbReference>
<keyword evidence="4" id="KW-1185">Reference proteome</keyword>
<dbReference type="RefSeq" id="XP_018186385.1">
    <property type="nucleotide sequence ID" value="XM_018335645.1"/>
</dbReference>
<dbReference type="EMBL" id="KV407462">
    <property type="protein sequence ID" value="KZF20830.1"/>
    <property type="molecule type" value="Genomic_DNA"/>
</dbReference>
<dbReference type="PANTHER" id="PTHR42070">
    <property type="entry name" value="FILAMENT ASSOCIATED PROTEIN, PUTATIVE (AFU_ORTHOLOGUE AFUA_8G06630)-RELATED"/>
    <property type="match status" value="1"/>
</dbReference>
<evidence type="ECO:0000313" key="3">
    <source>
        <dbReference type="EMBL" id="KZF20830.1"/>
    </source>
</evidence>
<feature type="coiled-coil region" evidence="1">
    <location>
        <begin position="87"/>
        <end position="121"/>
    </location>
</feature>
<accession>A0A165FCS1</accession>
<dbReference type="STRING" id="1328760.A0A165FCS1"/>
<feature type="compositionally biased region" description="Low complexity" evidence="2">
    <location>
        <begin position="65"/>
        <end position="77"/>
    </location>
</feature>
<feature type="region of interest" description="Disordered" evidence="2">
    <location>
        <begin position="47"/>
        <end position="87"/>
    </location>
</feature>
<name>A0A165FCS1_XYLHT</name>
<dbReference type="InParanoid" id="A0A165FCS1"/>
<proteinExistence type="predicted"/>
<dbReference type="CDD" id="cd14688">
    <property type="entry name" value="bZIP_YAP"/>
    <property type="match status" value="1"/>
</dbReference>
<evidence type="ECO:0000256" key="2">
    <source>
        <dbReference type="SAM" id="MobiDB-lite"/>
    </source>
</evidence>
<dbReference type="OrthoDB" id="4505928at2759"/>
<dbReference type="GeneID" id="28900782"/>
<dbReference type="OMA" id="ANMHGHA"/>
<protein>
    <recommendedName>
        <fullName evidence="5">BZIP domain-containing protein</fullName>
    </recommendedName>
</protein>
<sequence>MHRGHNYCIWQSKCECKSRTALSNPYWDFLSFMVPNISRKVGLMAEETPVAKNPKNKTNTRRNTESQSSTSSTSSTTRVRDNQRRSRARRKEYIHELEQRLQKFERAGVKATQELQAAARQVAVENALLRSLLEELGVAGKGVENYLKSHRDTNTANTGPMQLQHPPKFSLSSSARLADHHSATHLPSTAAPSAQMEVSQPMHFWGLQTISTRTTTQSDHIVHQNRSSSSVCSLPKGINQCYRHTKNSLHEIGVGRVDSSLSDHPAVETHRDVINGQTLGAEQHVAPEPVISDAAEASGQDTGQYMPCEAAARIITTMRGDRAEQDVRSELGCHSPDSDCMVRNMDIFELLDKR</sequence>
<evidence type="ECO:0000256" key="1">
    <source>
        <dbReference type="SAM" id="Coils"/>
    </source>
</evidence>
<gene>
    <name evidence="3" type="ORF">L228DRAFT_278924</name>
</gene>
<evidence type="ECO:0000313" key="4">
    <source>
        <dbReference type="Proteomes" id="UP000076632"/>
    </source>
</evidence>
<dbReference type="PANTHER" id="PTHR42070:SF1">
    <property type="entry name" value="FILAMENT ASSOCIATED PROTEIN, PUTATIVE (AFU_ORTHOLOGUE AFUA_8G06630)-RELATED"/>
    <property type="match status" value="1"/>
</dbReference>